<dbReference type="Proteomes" id="UP001310386">
    <property type="component" value="Unassembled WGS sequence"/>
</dbReference>
<dbReference type="Pfam" id="PF01758">
    <property type="entry name" value="SBF"/>
    <property type="match status" value="1"/>
</dbReference>
<comment type="caution">
    <text evidence="6">The sequence shown here is derived from an EMBL/GenBank/DDBJ whole genome shotgun (WGS) entry which is preliminary data.</text>
</comment>
<dbReference type="PANTHER" id="PTHR10361">
    <property type="entry name" value="SODIUM-BILE ACID COTRANSPORTER"/>
    <property type="match status" value="1"/>
</dbReference>
<proteinExistence type="predicted"/>
<protein>
    <submittedName>
        <fullName evidence="6">Bile acid:sodium symporter family protein</fullName>
    </submittedName>
</protein>
<evidence type="ECO:0000256" key="1">
    <source>
        <dbReference type="ARBA" id="ARBA00004141"/>
    </source>
</evidence>
<keyword evidence="4 5" id="KW-0472">Membrane</keyword>
<evidence type="ECO:0000256" key="4">
    <source>
        <dbReference type="ARBA" id="ARBA00023136"/>
    </source>
</evidence>
<sequence length="331" mass="35722">MLQKLNQRLEKLMPFITPFSVVAGVLLGDVLSPYAFLVPWLFAFMTFSGSLSTGFREFREVVSHPLPIFAVLIILHVLMPLLAWGAASSLFHGDAYTITGLVLGMVIPTGITSFIWVSIYKGSIPLSLSIILIDTLLSPFVVPSSLLLLVGTHVHIDVLNIMKGLLWMIALPSLAGMMLNQLTRGGIKQSLGAKLAPFSKIAVGVVVGINGAVVAPYLTHITGKLISIALLVVIMAAVGYALGWGISRLLKWERDISVSMMFNGGMRNISGGAVLAVAYFSPPAAIPVVIGMLFQQMLASFFGALADKYYSRRAGLRRKPVAVDRKQVIRS</sequence>
<evidence type="ECO:0000313" key="6">
    <source>
        <dbReference type="EMBL" id="MEB3102181.1"/>
    </source>
</evidence>
<name>A0ABU5ZKJ2_9BACL</name>
<feature type="transmembrane region" description="Helical" evidence="5">
    <location>
        <begin position="201"/>
        <end position="219"/>
    </location>
</feature>
<keyword evidence="2 5" id="KW-0812">Transmembrane</keyword>
<dbReference type="Gene3D" id="1.20.1530.20">
    <property type="match status" value="1"/>
</dbReference>
<gene>
    <name evidence="6" type="ORF">VF724_10955</name>
</gene>
<dbReference type="PANTHER" id="PTHR10361:SF28">
    <property type="entry name" value="P3 PROTEIN-RELATED"/>
    <property type="match status" value="1"/>
</dbReference>
<evidence type="ECO:0000313" key="7">
    <source>
        <dbReference type="Proteomes" id="UP001310386"/>
    </source>
</evidence>
<reference evidence="6" key="1">
    <citation type="submission" date="2023-12" db="EMBL/GenBank/DDBJ databases">
        <title>Fervidustalea candida gen. nov., sp. nov., a novel member of the family Paenibacillaceae isolated from a geothermal area.</title>
        <authorList>
            <person name="Li W.-J."/>
            <person name="Jiao J.-Y."/>
            <person name="Chen Y."/>
        </authorList>
    </citation>
    <scope>NUCLEOTIDE SEQUENCE</scope>
    <source>
        <strain evidence="6">SYSU GA230002</strain>
    </source>
</reference>
<dbReference type="RefSeq" id="WP_371754299.1">
    <property type="nucleotide sequence ID" value="NZ_JAYJLD010000014.1"/>
</dbReference>
<evidence type="ECO:0000256" key="3">
    <source>
        <dbReference type="ARBA" id="ARBA00022989"/>
    </source>
</evidence>
<comment type="subcellular location">
    <subcellularLocation>
        <location evidence="1">Membrane</location>
        <topology evidence="1">Multi-pass membrane protein</topology>
    </subcellularLocation>
</comment>
<accession>A0ABU5ZKJ2</accession>
<feature type="transmembrane region" description="Helical" evidence="5">
    <location>
        <begin position="161"/>
        <end position="180"/>
    </location>
</feature>
<feature type="transmembrane region" description="Helical" evidence="5">
    <location>
        <begin position="12"/>
        <end position="28"/>
    </location>
</feature>
<evidence type="ECO:0000256" key="2">
    <source>
        <dbReference type="ARBA" id="ARBA00022692"/>
    </source>
</evidence>
<feature type="transmembrane region" description="Helical" evidence="5">
    <location>
        <begin position="34"/>
        <end position="54"/>
    </location>
</feature>
<feature type="transmembrane region" description="Helical" evidence="5">
    <location>
        <begin position="98"/>
        <end position="119"/>
    </location>
</feature>
<feature type="transmembrane region" description="Helical" evidence="5">
    <location>
        <begin position="225"/>
        <end position="246"/>
    </location>
</feature>
<dbReference type="InterPro" id="IPR038770">
    <property type="entry name" value="Na+/solute_symporter_sf"/>
</dbReference>
<keyword evidence="3 5" id="KW-1133">Transmembrane helix</keyword>
<feature type="transmembrane region" description="Helical" evidence="5">
    <location>
        <begin position="66"/>
        <end position="86"/>
    </location>
</feature>
<dbReference type="EMBL" id="JAYJLD010000014">
    <property type="protein sequence ID" value="MEB3102181.1"/>
    <property type="molecule type" value="Genomic_DNA"/>
</dbReference>
<organism evidence="6 7">
    <name type="scientific">Ferviditalea candida</name>
    <dbReference type="NCBI Taxonomy" id="3108399"/>
    <lineage>
        <taxon>Bacteria</taxon>
        <taxon>Bacillati</taxon>
        <taxon>Bacillota</taxon>
        <taxon>Bacilli</taxon>
        <taxon>Bacillales</taxon>
        <taxon>Paenibacillaceae</taxon>
        <taxon>Ferviditalea</taxon>
    </lineage>
</organism>
<keyword evidence="7" id="KW-1185">Reference proteome</keyword>
<dbReference type="InterPro" id="IPR002657">
    <property type="entry name" value="BilAc:Na_symport/Acr3"/>
</dbReference>
<evidence type="ECO:0000256" key="5">
    <source>
        <dbReference type="SAM" id="Phobius"/>
    </source>
</evidence>
<feature type="transmembrane region" description="Helical" evidence="5">
    <location>
        <begin position="126"/>
        <end position="149"/>
    </location>
</feature>
<dbReference type="InterPro" id="IPR004710">
    <property type="entry name" value="Bilac:Na_transpt"/>
</dbReference>